<feature type="transmembrane region" description="Helical" evidence="5">
    <location>
        <begin position="106"/>
        <end position="134"/>
    </location>
</feature>
<dbReference type="Gene3D" id="3.40.50.300">
    <property type="entry name" value="P-loop containing nucleotide triphosphate hydrolases"/>
    <property type="match status" value="1"/>
</dbReference>
<keyword evidence="3 4" id="KW-0067">ATP-binding</keyword>
<dbReference type="SUPFAM" id="SSF52540">
    <property type="entry name" value="P-loop containing nucleoside triphosphate hydrolases"/>
    <property type="match status" value="1"/>
</dbReference>
<dbReference type="Pfam" id="PF01580">
    <property type="entry name" value="FtsK_SpoIIIE"/>
    <property type="match status" value="1"/>
</dbReference>
<feature type="domain" description="FtsK" evidence="6">
    <location>
        <begin position="519"/>
        <end position="729"/>
    </location>
</feature>
<dbReference type="InterPro" id="IPR050206">
    <property type="entry name" value="FtsK/SpoIIIE/SftA"/>
</dbReference>
<keyword evidence="7" id="KW-0132">Cell division</keyword>
<dbReference type="PROSITE" id="PS50901">
    <property type="entry name" value="FTSK"/>
    <property type="match status" value="1"/>
</dbReference>
<comment type="subcellular location">
    <subcellularLocation>
        <location evidence="1">Membrane</location>
        <topology evidence="1">Multi-pass membrane protein</topology>
    </subcellularLocation>
</comment>
<dbReference type="GO" id="GO:0016020">
    <property type="term" value="C:membrane"/>
    <property type="evidence" value="ECO:0007669"/>
    <property type="project" value="UniProtKB-SubCell"/>
</dbReference>
<dbReference type="PANTHER" id="PTHR22683:SF41">
    <property type="entry name" value="DNA TRANSLOCASE FTSK"/>
    <property type="match status" value="1"/>
</dbReference>
<dbReference type="Proteomes" id="UP000541735">
    <property type="component" value="Unassembled WGS sequence"/>
</dbReference>
<dbReference type="AlphaFoldDB" id="A0A7X0Z982"/>
<name>A0A7X0Z982_9LIST</name>
<dbReference type="InterPro" id="IPR027417">
    <property type="entry name" value="P-loop_NTPase"/>
</dbReference>
<protein>
    <submittedName>
        <fullName evidence="7">Cell division protein FtsK</fullName>
    </submittedName>
</protein>
<sequence length="879" mass="98561">MSLLIKETIQMLVFQWLIPMAIMAAIYRVMYRFIYKRYERMDMDRLWGKLILGAVVLGTAIGLWLYLSSSSWFMALTGYSHQGIHWFTQTGVAQVAAEQGRSLWNIIFTFILTWVPIYFRAFVLVWVTASLLVIRSIVWRVHITRTTSILVSTAVCFPYLCLKYIFGYQTPIFDFLQARLFVAKLKENVNDSYFNALQGVDEKGEKFEGGSGGSAQIQRIKAATIAIRQTKAKIRTAGGLRRAEIVVRHSRETDTDKVIESALNGVGKRIIAPSIRFQDNPVLNVSQGGYVLDSDVIYRAGDELGRWRAIFSNPWAKEQRVKNGGDGSLRAFVQVIRDVFRYVSHLTPPAIYDQIIEREKRLYTPDKTADKAKYTAQQNLDLSVIPEPKDPATGNDIPTQTKIARRVAEERIPNVTNALNAFKVNGVFDQVQVGGNSAIYRYTLPRTADLPTDFNRLQEGLERMLKTTDTPIITISANMLSVSLINGVTIPVDFRQMILQREKGLPSIITGIFGVDAMGNNVYGSLGDIIPHLMLFGATGQGKTVTIMAFLYSVMSAVDPTKLKIAYIDGKGNSFEFMRTDNSDSETYHPNPFTYAQPADASGDIEYGRGLLKYMEMETRRRIELFKKSGVSKLEGYNKKFPDKYLYEILVVVDEFSAITDLDDKLKASEVAEKGTIDTLEYLAKMGRSAGIHLLPANQTARKEKVPGKISANIGGRVSLGVSEPIESDIALPDSNIAVHLIKQPGEFYSNLNGIRNAEHGFTPYLSDDTMNALNDSLEKKFGHHDYVVTREEVMMAVYGEEDETMFDIPEPMPTRDTPLEELLELMEAYPHWAIANKSSSVIARNKEVTSADAGERRKNKLAIKGALTKCQEDIESIA</sequence>
<feature type="transmembrane region" description="Helical" evidence="5">
    <location>
        <begin position="12"/>
        <end position="34"/>
    </location>
</feature>
<evidence type="ECO:0000256" key="4">
    <source>
        <dbReference type="PROSITE-ProRule" id="PRU00289"/>
    </source>
</evidence>
<keyword evidence="5" id="KW-0812">Transmembrane</keyword>
<comment type="caution">
    <text evidence="7">The sequence shown here is derived from an EMBL/GenBank/DDBJ whole genome shotgun (WGS) entry which is preliminary data.</text>
</comment>
<feature type="binding site" evidence="4">
    <location>
        <begin position="537"/>
        <end position="544"/>
    </location>
    <ligand>
        <name>ATP</name>
        <dbReference type="ChEBI" id="CHEBI:30616"/>
    </ligand>
</feature>
<keyword evidence="2 4" id="KW-0547">Nucleotide-binding</keyword>
<dbReference type="GO" id="GO:0005524">
    <property type="term" value="F:ATP binding"/>
    <property type="evidence" value="ECO:0007669"/>
    <property type="project" value="UniProtKB-UniRule"/>
</dbReference>
<dbReference type="GO" id="GO:0051301">
    <property type="term" value="P:cell division"/>
    <property type="evidence" value="ECO:0007669"/>
    <property type="project" value="UniProtKB-KW"/>
</dbReference>
<proteinExistence type="predicted"/>
<evidence type="ECO:0000256" key="3">
    <source>
        <dbReference type="ARBA" id="ARBA00022840"/>
    </source>
</evidence>
<evidence type="ECO:0000256" key="5">
    <source>
        <dbReference type="SAM" id="Phobius"/>
    </source>
</evidence>
<keyword evidence="5" id="KW-0472">Membrane</keyword>
<evidence type="ECO:0000256" key="1">
    <source>
        <dbReference type="ARBA" id="ARBA00004141"/>
    </source>
</evidence>
<dbReference type="PANTHER" id="PTHR22683">
    <property type="entry name" value="SPORULATION PROTEIN RELATED"/>
    <property type="match status" value="1"/>
</dbReference>
<organism evidence="7 9">
    <name type="scientific">Listeria booriae</name>
    <dbReference type="NCBI Taxonomy" id="1552123"/>
    <lineage>
        <taxon>Bacteria</taxon>
        <taxon>Bacillati</taxon>
        <taxon>Bacillota</taxon>
        <taxon>Bacilli</taxon>
        <taxon>Bacillales</taxon>
        <taxon>Listeriaceae</taxon>
        <taxon>Listeria</taxon>
    </lineage>
</organism>
<reference evidence="7 9" key="1">
    <citation type="submission" date="2020-03" db="EMBL/GenBank/DDBJ databases">
        <title>Soil Listeria distribution.</title>
        <authorList>
            <person name="Liao J."/>
            <person name="Wiedmann M."/>
        </authorList>
    </citation>
    <scope>NUCLEOTIDE SEQUENCE [LARGE SCALE GENOMIC DNA]</scope>
    <source>
        <strain evidence="7 9">FSL L7-0259</strain>
    </source>
</reference>
<evidence type="ECO:0000313" key="8">
    <source>
        <dbReference type="EMBL" id="MBC2178245.1"/>
    </source>
</evidence>
<dbReference type="EMBL" id="JAARYD010000012">
    <property type="protein sequence ID" value="MBC2178245.1"/>
    <property type="molecule type" value="Genomic_DNA"/>
</dbReference>
<dbReference type="InterPro" id="IPR002543">
    <property type="entry name" value="FtsK_dom"/>
</dbReference>
<evidence type="ECO:0000313" key="7">
    <source>
        <dbReference type="EMBL" id="MBC2178228.1"/>
    </source>
</evidence>
<gene>
    <name evidence="7" type="ORF">HCB27_16490</name>
    <name evidence="8" type="ORF">HCB27_16575</name>
</gene>
<evidence type="ECO:0000256" key="2">
    <source>
        <dbReference type="ARBA" id="ARBA00022741"/>
    </source>
</evidence>
<feature type="transmembrane region" description="Helical" evidence="5">
    <location>
        <begin position="46"/>
        <end position="67"/>
    </location>
</feature>
<dbReference type="GO" id="GO:0003677">
    <property type="term" value="F:DNA binding"/>
    <property type="evidence" value="ECO:0007669"/>
    <property type="project" value="InterPro"/>
</dbReference>
<accession>A0A7X0Z982</accession>
<feature type="transmembrane region" description="Helical" evidence="5">
    <location>
        <begin position="146"/>
        <end position="166"/>
    </location>
</feature>
<keyword evidence="5" id="KW-1133">Transmembrane helix</keyword>
<keyword evidence="7" id="KW-0131">Cell cycle</keyword>
<dbReference type="EMBL" id="JAARYD010000011">
    <property type="protein sequence ID" value="MBC2178228.1"/>
    <property type="molecule type" value="Genomic_DNA"/>
</dbReference>
<evidence type="ECO:0000313" key="9">
    <source>
        <dbReference type="Proteomes" id="UP000541735"/>
    </source>
</evidence>
<evidence type="ECO:0000259" key="6">
    <source>
        <dbReference type="PROSITE" id="PS50901"/>
    </source>
</evidence>